<name>A0AA86GJW2_9SPHN</name>
<dbReference type="Gene3D" id="2.60.40.2500">
    <property type="match status" value="1"/>
</dbReference>
<proteinExistence type="inferred from homology"/>
<evidence type="ECO:0000313" key="4">
    <source>
        <dbReference type="EMBL" id="AMG72873.1"/>
    </source>
</evidence>
<dbReference type="AlphaFoldDB" id="A0AA86GJW2"/>
<dbReference type="InterPro" id="IPR038161">
    <property type="entry name" value="VirB9/CagX/TrbG_C_sf"/>
</dbReference>
<gene>
    <name evidence="4" type="ORF">SGRAN_0477</name>
</gene>
<evidence type="ECO:0000256" key="2">
    <source>
        <dbReference type="ARBA" id="ARBA00022729"/>
    </source>
</evidence>
<feature type="chain" id="PRO_5041742314" evidence="3">
    <location>
        <begin position="19"/>
        <end position="238"/>
    </location>
</feature>
<dbReference type="CDD" id="cd06911">
    <property type="entry name" value="VirB9_CagX_TrbG"/>
    <property type="match status" value="1"/>
</dbReference>
<dbReference type="InterPro" id="IPR033645">
    <property type="entry name" value="VirB9/CagX/TrbG_C"/>
</dbReference>
<keyword evidence="2 3" id="KW-0732">Signal</keyword>
<evidence type="ECO:0000256" key="3">
    <source>
        <dbReference type="SAM" id="SignalP"/>
    </source>
</evidence>
<comment type="similarity">
    <text evidence="1">Belongs to the TrbG/VirB9 family.</text>
</comment>
<dbReference type="Proteomes" id="UP000058599">
    <property type="component" value="Chromosome"/>
</dbReference>
<keyword evidence="5" id="KW-1185">Reference proteome</keyword>
<sequence>MIARASALLLALLPIVSAAQMRPYPGAGDARMQTVDYRRDQVVQIEGAPGYQLLIALAPDERIENVAIGDSGAWQAVASQSGNMLFVRPTQGGVSTNMTVITSARFYAFDLVPAVGLPPYEVRFRYPAEAGDDSSGAPAEMGRQVGEYRLSGSRSLWPAQMGDDGVKTYIDWPAHVALPAVFIIDDHGRERLANGYMRGPFYVIDSVHERLLFRIDRKTARARRHALKAEDAAKEDAP</sequence>
<accession>A0AA86GJW2</accession>
<protein>
    <submittedName>
        <fullName evidence="4">Conjugal transfer protein trbg/virb9/cagx</fullName>
    </submittedName>
</protein>
<dbReference type="RefSeq" id="WP_067180483.1">
    <property type="nucleotide sequence ID" value="NZ_CP012199.1"/>
</dbReference>
<dbReference type="InterPro" id="IPR010258">
    <property type="entry name" value="Conjugal_tfr_TrbG/VirB9/CagX"/>
</dbReference>
<reference evidence="4 5" key="1">
    <citation type="journal article" date="2016" name="BMC Genomics">
        <title>Genomic analysis of the nitrate-respiring Sphingopyxis granuli (formerly Sphingomonas macrogoltabida) strain TFA.</title>
        <authorList>
            <person name="Garcia-Romero I."/>
            <person name="Perez-Pulido A.J."/>
            <person name="Gonzalez-Flores Y.E."/>
            <person name="Reyes-Ramirez F."/>
            <person name="Santero E."/>
            <person name="Floriano B."/>
        </authorList>
    </citation>
    <scope>NUCLEOTIDE SEQUENCE [LARGE SCALE GENOMIC DNA]</scope>
    <source>
        <strain evidence="4 5">TFA</strain>
    </source>
</reference>
<dbReference type="Pfam" id="PF03524">
    <property type="entry name" value="CagX"/>
    <property type="match status" value="1"/>
</dbReference>
<evidence type="ECO:0000256" key="1">
    <source>
        <dbReference type="ARBA" id="ARBA00006135"/>
    </source>
</evidence>
<feature type="signal peptide" evidence="3">
    <location>
        <begin position="1"/>
        <end position="18"/>
    </location>
</feature>
<dbReference type="EMBL" id="CP012199">
    <property type="protein sequence ID" value="AMG72873.1"/>
    <property type="molecule type" value="Genomic_DNA"/>
</dbReference>
<evidence type="ECO:0000313" key="5">
    <source>
        <dbReference type="Proteomes" id="UP000058599"/>
    </source>
</evidence>
<organism evidence="4 5">
    <name type="scientific">Sphingopyxis granuli</name>
    <dbReference type="NCBI Taxonomy" id="267128"/>
    <lineage>
        <taxon>Bacteria</taxon>
        <taxon>Pseudomonadati</taxon>
        <taxon>Pseudomonadota</taxon>
        <taxon>Alphaproteobacteria</taxon>
        <taxon>Sphingomonadales</taxon>
        <taxon>Sphingomonadaceae</taxon>
        <taxon>Sphingopyxis</taxon>
    </lineage>
</organism>
<dbReference type="KEGG" id="sgi:SGRAN_0477"/>